<dbReference type="SUPFAM" id="SSF54909">
    <property type="entry name" value="Dimeric alpha+beta barrel"/>
    <property type="match status" value="1"/>
</dbReference>
<dbReference type="Pfam" id="PF03992">
    <property type="entry name" value="ABM"/>
    <property type="match status" value="1"/>
</dbReference>
<accession>A0A381W7V5</accession>
<sequence length="97" mass="11224">MSVVVLLTLKTKPNTYEEFGDILKNILDDTASFEGCEGIYAAGDQEDHTYLLFEKWASIENQKAYMKWRQERGDLDVFGTVLREPPIFETRDHIFSS</sequence>
<dbReference type="InterPro" id="IPR011008">
    <property type="entry name" value="Dimeric_a/b-barrel"/>
</dbReference>
<evidence type="ECO:0000313" key="2">
    <source>
        <dbReference type="EMBL" id="SVA48640.1"/>
    </source>
</evidence>
<gene>
    <name evidence="2" type="ORF">METZ01_LOCUS101494</name>
</gene>
<dbReference type="Gene3D" id="3.30.70.100">
    <property type="match status" value="1"/>
</dbReference>
<dbReference type="PROSITE" id="PS51725">
    <property type="entry name" value="ABM"/>
    <property type="match status" value="1"/>
</dbReference>
<proteinExistence type="predicted"/>
<dbReference type="InterPro" id="IPR007138">
    <property type="entry name" value="ABM_dom"/>
</dbReference>
<organism evidence="2">
    <name type="scientific">marine metagenome</name>
    <dbReference type="NCBI Taxonomy" id="408172"/>
    <lineage>
        <taxon>unclassified sequences</taxon>
        <taxon>metagenomes</taxon>
        <taxon>ecological metagenomes</taxon>
    </lineage>
</organism>
<name>A0A381W7V5_9ZZZZ</name>
<dbReference type="EMBL" id="UINC01010979">
    <property type="protein sequence ID" value="SVA48640.1"/>
    <property type="molecule type" value="Genomic_DNA"/>
</dbReference>
<feature type="domain" description="ABM" evidence="1">
    <location>
        <begin position="3"/>
        <end position="90"/>
    </location>
</feature>
<reference evidence="2" key="1">
    <citation type="submission" date="2018-05" db="EMBL/GenBank/DDBJ databases">
        <authorList>
            <person name="Lanie J.A."/>
            <person name="Ng W.-L."/>
            <person name="Kazmierczak K.M."/>
            <person name="Andrzejewski T.M."/>
            <person name="Davidsen T.M."/>
            <person name="Wayne K.J."/>
            <person name="Tettelin H."/>
            <person name="Glass J.I."/>
            <person name="Rusch D."/>
            <person name="Podicherti R."/>
            <person name="Tsui H.-C.T."/>
            <person name="Winkler M.E."/>
        </authorList>
    </citation>
    <scope>NUCLEOTIDE SEQUENCE</scope>
</reference>
<protein>
    <recommendedName>
        <fullName evidence="1">ABM domain-containing protein</fullName>
    </recommendedName>
</protein>
<evidence type="ECO:0000259" key="1">
    <source>
        <dbReference type="PROSITE" id="PS51725"/>
    </source>
</evidence>
<dbReference type="AlphaFoldDB" id="A0A381W7V5"/>